<name>A0A7R7VSA0_ASPCH</name>
<evidence type="ECO:0000256" key="1">
    <source>
        <dbReference type="ARBA" id="ARBA00004141"/>
    </source>
</evidence>
<dbReference type="FunFam" id="1.20.1250.20:FF:000318">
    <property type="entry name" value="MFS multidrug transporter, putative"/>
    <property type="match status" value="1"/>
</dbReference>
<dbReference type="AlphaFoldDB" id="A0A7R7VSA0"/>
<keyword evidence="9" id="KW-1185">Reference proteome</keyword>
<dbReference type="RefSeq" id="XP_043138402.1">
    <property type="nucleotide sequence ID" value="XM_043280866.1"/>
</dbReference>
<feature type="transmembrane region" description="Helical" evidence="6">
    <location>
        <begin position="439"/>
        <end position="456"/>
    </location>
</feature>
<feature type="compositionally biased region" description="Basic and acidic residues" evidence="5">
    <location>
        <begin position="7"/>
        <end position="24"/>
    </location>
</feature>
<dbReference type="PROSITE" id="PS50850">
    <property type="entry name" value="MFS"/>
    <property type="match status" value="1"/>
</dbReference>
<dbReference type="Pfam" id="PF07690">
    <property type="entry name" value="MFS_1"/>
    <property type="match status" value="1"/>
</dbReference>
<dbReference type="InterPro" id="IPR011701">
    <property type="entry name" value="MFS"/>
</dbReference>
<evidence type="ECO:0000256" key="5">
    <source>
        <dbReference type="SAM" id="MobiDB-lite"/>
    </source>
</evidence>
<gene>
    <name evidence="8" type="ORF">ACHE_51078A</name>
</gene>
<feature type="transmembrane region" description="Helical" evidence="6">
    <location>
        <begin position="328"/>
        <end position="348"/>
    </location>
</feature>
<feature type="transmembrane region" description="Helical" evidence="6">
    <location>
        <begin position="195"/>
        <end position="216"/>
    </location>
</feature>
<evidence type="ECO:0000256" key="4">
    <source>
        <dbReference type="ARBA" id="ARBA00023136"/>
    </source>
</evidence>
<keyword evidence="3 6" id="KW-1133">Transmembrane helix</keyword>
<evidence type="ECO:0000256" key="3">
    <source>
        <dbReference type="ARBA" id="ARBA00022989"/>
    </source>
</evidence>
<dbReference type="InterPro" id="IPR036259">
    <property type="entry name" value="MFS_trans_sf"/>
</dbReference>
<proteinExistence type="predicted"/>
<dbReference type="KEGG" id="ache:ACHE_51078A"/>
<evidence type="ECO:0000256" key="6">
    <source>
        <dbReference type="SAM" id="Phobius"/>
    </source>
</evidence>
<evidence type="ECO:0000259" key="7">
    <source>
        <dbReference type="PROSITE" id="PS50850"/>
    </source>
</evidence>
<dbReference type="GO" id="GO:0022857">
    <property type="term" value="F:transmembrane transporter activity"/>
    <property type="evidence" value="ECO:0007669"/>
    <property type="project" value="InterPro"/>
</dbReference>
<feature type="region of interest" description="Disordered" evidence="5">
    <location>
        <begin position="1"/>
        <end position="26"/>
    </location>
</feature>
<feature type="transmembrane region" description="Helical" evidence="6">
    <location>
        <begin position="105"/>
        <end position="124"/>
    </location>
</feature>
<feature type="transmembrane region" description="Helical" evidence="6">
    <location>
        <begin position="468"/>
        <end position="489"/>
    </location>
</feature>
<organism evidence="8 9">
    <name type="scientific">Aspergillus chevalieri</name>
    <name type="common">Eurotium chevalieri</name>
    <dbReference type="NCBI Taxonomy" id="182096"/>
    <lineage>
        <taxon>Eukaryota</taxon>
        <taxon>Fungi</taxon>
        <taxon>Dikarya</taxon>
        <taxon>Ascomycota</taxon>
        <taxon>Pezizomycotina</taxon>
        <taxon>Eurotiomycetes</taxon>
        <taxon>Eurotiomycetidae</taxon>
        <taxon>Eurotiales</taxon>
        <taxon>Aspergillaceae</taxon>
        <taxon>Aspergillus</taxon>
        <taxon>Aspergillus subgen. Aspergillus</taxon>
    </lineage>
</organism>
<dbReference type="EMBL" id="AP024420">
    <property type="protein sequence ID" value="BCR89880.1"/>
    <property type="molecule type" value="Genomic_DNA"/>
</dbReference>
<feature type="transmembrane region" description="Helical" evidence="6">
    <location>
        <begin position="222"/>
        <end position="243"/>
    </location>
</feature>
<reference evidence="8" key="2">
    <citation type="submission" date="2021-02" db="EMBL/GenBank/DDBJ databases">
        <title>Aspergillus chevalieri M1 genome sequence.</title>
        <authorList>
            <person name="Kadooka C."/>
            <person name="Mori K."/>
            <person name="Futagami T."/>
        </authorList>
    </citation>
    <scope>NUCLEOTIDE SEQUENCE</scope>
    <source>
        <strain evidence="8">M1</strain>
    </source>
</reference>
<comment type="subcellular location">
    <subcellularLocation>
        <location evidence="1">Membrane</location>
        <topology evidence="1">Multi-pass membrane protein</topology>
    </subcellularLocation>
</comment>
<dbReference type="GeneID" id="66984238"/>
<evidence type="ECO:0000313" key="8">
    <source>
        <dbReference type="EMBL" id="BCR89880.1"/>
    </source>
</evidence>
<feature type="domain" description="Major facilitator superfamily (MFS) profile" evidence="7">
    <location>
        <begin position="70"/>
        <end position="492"/>
    </location>
</feature>
<protein>
    <recommendedName>
        <fullName evidence="7">Major facilitator superfamily (MFS) profile domain-containing protein</fullName>
    </recommendedName>
</protein>
<dbReference type="Gene3D" id="1.20.1250.20">
    <property type="entry name" value="MFS general substrate transporter like domains"/>
    <property type="match status" value="1"/>
</dbReference>
<sequence>MTSKASQRTDEPKGHPEHLEEADAKPLTSALSPEHQAFLLDRHGTLDLNPIPSMDPADPYNWPSWKKGINLALVAFHAFMAAFSAASLITAFAEISETLGVSMQQASYLVSLQIAVLGGAPLFWKPLANNYGRRPIFMLSLILTCVCNVGCAKSPDYASMAACRALAAFFISPAKALGSAVVMETYFQHERGRCLGIWTVMVTLGIPVGPFIFGFVTHHVGYVWIYWILAIANGCQLILYIFFGPETRYLETNSKGSAFQRQYLHIRSIDPRPLTFYDFVRPLFLFCKLPVLLAAAAYAMVFLFASVMNPVEIPHLLQHRFGLNAEQLGLQFLGVIIGTLLGELMGGTMSDLWMIWRAHRIGHRPAPEFRLWLSYIGFVLAMVGTIVYLVCTEQSQPGKWTVVPLIGTGIASFGNQVVTTVLTTYAVENHPEDAGSVGVFINFIRLTWGFIGPFWFPAMFESVGVAGSAGVVVALICGVSFIPITLLHWQMGRLR</sequence>
<feature type="transmembrane region" description="Helical" evidence="6">
    <location>
        <begin position="369"/>
        <end position="390"/>
    </location>
</feature>
<evidence type="ECO:0000256" key="2">
    <source>
        <dbReference type="ARBA" id="ARBA00022692"/>
    </source>
</evidence>
<evidence type="ECO:0000313" key="9">
    <source>
        <dbReference type="Proteomes" id="UP000637239"/>
    </source>
</evidence>
<feature type="transmembrane region" description="Helical" evidence="6">
    <location>
        <begin position="402"/>
        <end position="427"/>
    </location>
</feature>
<dbReference type="PANTHER" id="PTHR23502">
    <property type="entry name" value="MAJOR FACILITATOR SUPERFAMILY"/>
    <property type="match status" value="1"/>
</dbReference>
<feature type="transmembrane region" description="Helical" evidence="6">
    <location>
        <begin position="71"/>
        <end position="93"/>
    </location>
</feature>
<feature type="transmembrane region" description="Helical" evidence="6">
    <location>
        <begin position="283"/>
        <end position="308"/>
    </location>
</feature>
<accession>A0A7R7VSA0</accession>
<dbReference type="InterPro" id="IPR020846">
    <property type="entry name" value="MFS_dom"/>
</dbReference>
<dbReference type="GO" id="GO:0005886">
    <property type="term" value="C:plasma membrane"/>
    <property type="evidence" value="ECO:0007669"/>
    <property type="project" value="TreeGrafter"/>
</dbReference>
<keyword evidence="2 6" id="KW-0812">Transmembrane</keyword>
<reference evidence="8" key="1">
    <citation type="submission" date="2021-01" db="EMBL/GenBank/DDBJ databases">
        <authorList>
            <consortium name="Aspergillus chevalieri M1 genome sequencing consortium"/>
            <person name="Kazuki M."/>
            <person name="Futagami T."/>
        </authorList>
    </citation>
    <scope>NUCLEOTIDE SEQUENCE</scope>
    <source>
        <strain evidence="8">M1</strain>
    </source>
</reference>
<dbReference type="SUPFAM" id="SSF103473">
    <property type="entry name" value="MFS general substrate transporter"/>
    <property type="match status" value="1"/>
</dbReference>
<dbReference type="PANTHER" id="PTHR23502:SF2">
    <property type="entry name" value="TRANSPORTER, PUTATIVE (AFU_ORTHOLOGUE AFUA_2G08910)-RELATED"/>
    <property type="match status" value="1"/>
</dbReference>
<keyword evidence="4 6" id="KW-0472">Membrane</keyword>
<dbReference type="Proteomes" id="UP000637239">
    <property type="component" value="Chromosome 5"/>
</dbReference>